<evidence type="ECO:0000256" key="1">
    <source>
        <dbReference type="SAM" id="Phobius"/>
    </source>
</evidence>
<feature type="transmembrane region" description="Helical" evidence="1">
    <location>
        <begin position="6"/>
        <end position="24"/>
    </location>
</feature>
<protein>
    <recommendedName>
        <fullName evidence="4">Transmembrane protein</fullName>
    </recommendedName>
</protein>
<dbReference type="EMBL" id="CAJJDN010000011">
    <property type="protein sequence ID" value="CAD8057336.1"/>
    <property type="molecule type" value="Genomic_DNA"/>
</dbReference>
<organism evidence="2 3">
    <name type="scientific">Paramecium sonneborni</name>
    <dbReference type="NCBI Taxonomy" id="65129"/>
    <lineage>
        <taxon>Eukaryota</taxon>
        <taxon>Sar</taxon>
        <taxon>Alveolata</taxon>
        <taxon>Ciliophora</taxon>
        <taxon>Intramacronucleata</taxon>
        <taxon>Oligohymenophorea</taxon>
        <taxon>Peniculida</taxon>
        <taxon>Parameciidae</taxon>
        <taxon>Paramecium</taxon>
    </lineage>
</organism>
<dbReference type="AlphaFoldDB" id="A0A8S1KXE8"/>
<keyword evidence="1" id="KW-1133">Transmembrane helix</keyword>
<dbReference type="Proteomes" id="UP000692954">
    <property type="component" value="Unassembled WGS sequence"/>
</dbReference>
<keyword evidence="3" id="KW-1185">Reference proteome</keyword>
<keyword evidence="1" id="KW-0812">Transmembrane</keyword>
<evidence type="ECO:0000313" key="2">
    <source>
        <dbReference type="EMBL" id="CAD8057336.1"/>
    </source>
</evidence>
<comment type="caution">
    <text evidence="2">The sequence shown here is derived from an EMBL/GenBank/DDBJ whole genome shotgun (WGS) entry which is preliminary data.</text>
</comment>
<accession>A0A8S1KXE8</accession>
<sequence length="121" mass="14282">MFQINIVEFNIIIQLFIIVVHIVFNVQMKILVYQWILMTQQLQNWINLNAVHLNIQIMNILNVKIVLKNVKLVQMNLNVSHAKVHIQYLQISVQSNVKQMNILMRKIIFAKNVIMYANNAN</sequence>
<name>A0A8S1KXE8_9CILI</name>
<evidence type="ECO:0008006" key="4">
    <source>
        <dbReference type="Google" id="ProtNLM"/>
    </source>
</evidence>
<proteinExistence type="predicted"/>
<keyword evidence="1" id="KW-0472">Membrane</keyword>
<gene>
    <name evidence="2" type="ORF">PSON_ATCC_30995.1.T0110157</name>
</gene>
<evidence type="ECO:0000313" key="3">
    <source>
        <dbReference type="Proteomes" id="UP000692954"/>
    </source>
</evidence>
<reference evidence="2" key="1">
    <citation type="submission" date="2021-01" db="EMBL/GenBank/DDBJ databases">
        <authorList>
            <consortium name="Genoscope - CEA"/>
            <person name="William W."/>
        </authorList>
    </citation>
    <scope>NUCLEOTIDE SEQUENCE</scope>
</reference>